<feature type="region of interest" description="Disordered" evidence="1">
    <location>
        <begin position="1"/>
        <end position="228"/>
    </location>
</feature>
<name>A0ABR1JNC4_9AGAR</name>
<dbReference type="EMBL" id="JBANRG010000008">
    <property type="protein sequence ID" value="KAK7464148.1"/>
    <property type="molecule type" value="Genomic_DNA"/>
</dbReference>
<feature type="compositionally biased region" description="Low complexity" evidence="1">
    <location>
        <begin position="106"/>
        <end position="115"/>
    </location>
</feature>
<dbReference type="Proteomes" id="UP001498398">
    <property type="component" value="Unassembled WGS sequence"/>
</dbReference>
<protein>
    <recommendedName>
        <fullName evidence="2">DUF6532 domain-containing protein</fullName>
    </recommendedName>
</protein>
<comment type="caution">
    <text evidence="3">The sequence shown here is derived from an EMBL/GenBank/DDBJ whole genome shotgun (WGS) entry which is preliminary data.</text>
</comment>
<keyword evidence="4" id="KW-1185">Reference proteome</keyword>
<feature type="compositionally biased region" description="Basic residues" evidence="1">
    <location>
        <begin position="1"/>
        <end position="12"/>
    </location>
</feature>
<feature type="compositionally biased region" description="Acidic residues" evidence="1">
    <location>
        <begin position="116"/>
        <end position="145"/>
    </location>
</feature>
<accession>A0ABR1JNC4</accession>
<evidence type="ECO:0000259" key="2">
    <source>
        <dbReference type="Pfam" id="PF20149"/>
    </source>
</evidence>
<dbReference type="InterPro" id="IPR045341">
    <property type="entry name" value="DUF6532"/>
</dbReference>
<feature type="compositionally biased region" description="Polar residues" evidence="1">
    <location>
        <begin position="13"/>
        <end position="34"/>
    </location>
</feature>
<feature type="compositionally biased region" description="Basic residues" evidence="1">
    <location>
        <begin position="49"/>
        <end position="73"/>
    </location>
</feature>
<organism evidence="3 4">
    <name type="scientific">Marasmiellus scandens</name>
    <dbReference type="NCBI Taxonomy" id="2682957"/>
    <lineage>
        <taxon>Eukaryota</taxon>
        <taxon>Fungi</taxon>
        <taxon>Dikarya</taxon>
        <taxon>Basidiomycota</taxon>
        <taxon>Agaricomycotina</taxon>
        <taxon>Agaricomycetes</taxon>
        <taxon>Agaricomycetidae</taxon>
        <taxon>Agaricales</taxon>
        <taxon>Marasmiineae</taxon>
        <taxon>Omphalotaceae</taxon>
        <taxon>Marasmiellus</taxon>
    </lineage>
</organism>
<evidence type="ECO:0000313" key="4">
    <source>
        <dbReference type="Proteomes" id="UP001498398"/>
    </source>
</evidence>
<feature type="region of interest" description="Disordered" evidence="1">
    <location>
        <begin position="562"/>
        <end position="582"/>
    </location>
</feature>
<sequence>MAAGRRSSHRLTPKNNDPTLVIAPSNSLANNSQLSKRKSNMGDSEPPAKKTKTTAHQKTSAKVKAKQKVKPVKLAKGPPAISDDDFELASSDEELVIVRPDKKASKPSAKSTSSDDSTDESGEESGFEEEPGEDNEAACLFDDEAPVFIEEASDEILVPAKTHRRQRSSSSVYSNDDLVSLPPETDAGFTDLDSRPASEDEEDVVDVQPLPAPQNARKRSTKQEKLRNELPRVINNPAVAPTTNVHVTASSQSSPTPSAAPGVPQWLPHTDVAVITKGRSVTLGPLSSQSKIMHDVINRSIKIGKLMMLTDISFCPVNEEIKQLGSASLAAAAEELNLTQDNGVSQRLQDGDHNAYIKPLVNYSSHRIGLERKDLKLSQIATVLSAFGFGNDPASRLKAQTLVLNYTYHYGNLPSGEYDPAKPFEHAALSSYIGAMFFGTHAYAGLLGKNKNVFASSVASKPQELELPKGLVALSVAAIHAILSDYSRQCNENFPSKELAGVWKSALAILSNIEKVNKMRYHQLMHKLYINASGSLSPAGTLMTNQQIMDTVDWSAFADTSTSVTSSSDQSGTATSTVVAPT</sequence>
<gene>
    <name evidence="3" type="ORF">VKT23_006313</name>
</gene>
<evidence type="ECO:0000313" key="3">
    <source>
        <dbReference type="EMBL" id="KAK7464148.1"/>
    </source>
</evidence>
<feature type="compositionally biased region" description="Low complexity" evidence="1">
    <location>
        <begin position="562"/>
        <end position="574"/>
    </location>
</feature>
<feature type="domain" description="DUF6532" evidence="2">
    <location>
        <begin position="307"/>
        <end position="512"/>
    </location>
</feature>
<evidence type="ECO:0000256" key="1">
    <source>
        <dbReference type="SAM" id="MobiDB-lite"/>
    </source>
</evidence>
<reference evidence="3 4" key="1">
    <citation type="submission" date="2024-01" db="EMBL/GenBank/DDBJ databases">
        <title>A draft genome for the cacao thread blight pathogen Marasmiellus scandens.</title>
        <authorList>
            <person name="Baruah I.K."/>
            <person name="Leung J."/>
            <person name="Bukari Y."/>
            <person name="Amoako-Attah I."/>
            <person name="Meinhardt L.W."/>
            <person name="Bailey B.A."/>
            <person name="Cohen S.P."/>
        </authorList>
    </citation>
    <scope>NUCLEOTIDE SEQUENCE [LARGE SCALE GENOMIC DNA]</scope>
    <source>
        <strain evidence="3 4">GH-19</strain>
    </source>
</reference>
<feature type="compositionally biased region" description="Acidic residues" evidence="1">
    <location>
        <begin position="82"/>
        <end position="95"/>
    </location>
</feature>
<dbReference type="Pfam" id="PF20149">
    <property type="entry name" value="DUF6532"/>
    <property type="match status" value="1"/>
</dbReference>
<proteinExistence type="predicted"/>